<reference evidence="2" key="1">
    <citation type="submission" date="2021-03" db="EMBL/GenBank/DDBJ databases">
        <title>Draft genome sequence of rust myrtle Austropuccinia psidii MF-1, a brazilian biotype.</title>
        <authorList>
            <person name="Quecine M.C."/>
            <person name="Pachon D.M.R."/>
            <person name="Bonatelli M.L."/>
            <person name="Correr F.H."/>
            <person name="Franceschini L.M."/>
            <person name="Leite T.F."/>
            <person name="Margarido G.R.A."/>
            <person name="Almeida C.A."/>
            <person name="Ferrarezi J.A."/>
            <person name="Labate C.A."/>
        </authorList>
    </citation>
    <scope>NUCLEOTIDE SEQUENCE</scope>
    <source>
        <strain evidence="2">MF-1</strain>
    </source>
</reference>
<dbReference type="AlphaFoldDB" id="A0A9Q3IZY2"/>
<dbReference type="Proteomes" id="UP000765509">
    <property type="component" value="Unassembled WGS sequence"/>
</dbReference>
<gene>
    <name evidence="2" type="ORF">O181_093230</name>
</gene>
<comment type="caution">
    <text evidence="2">The sequence shown here is derived from an EMBL/GenBank/DDBJ whole genome shotgun (WGS) entry which is preliminary data.</text>
</comment>
<accession>A0A9Q3IZY2</accession>
<feature type="region of interest" description="Disordered" evidence="1">
    <location>
        <begin position="41"/>
        <end position="61"/>
    </location>
</feature>
<evidence type="ECO:0000256" key="1">
    <source>
        <dbReference type="SAM" id="MobiDB-lite"/>
    </source>
</evidence>
<feature type="compositionally biased region" description="Basic and acidic residues" evidence="1">
    <location>
        <begin position="41"/>
        <end position="50"/>
    </location>
</feature>
<proteinExistence type="predicted"/>
<evidence type="ECO:0000313" key="3">
    <source>
        <dbReference type="Proteomes" id="UP000765509"/>
    </source>
</evidence>
<evidence type="ECO:0000313" key="2">
    <source>
        <dbReference type="EMBL" id="MBW0553515.1"/>
    </source>
</evidence>
<keyword evidence="3" id="KW-1185">Reference proteome</keyword>
<sequence length="199" mass="22937">MKHGTQEVQPGLIMGKTWGKLPEGMCQRDIFQRPYFQTLGRERSQDKGETSHIPGYRGEMEPKRAYSGSFRLTRSRPTQLSSGFTQLRVQKVSGQESPYFTIPESFNDKTRTKGKEKDFFQLEEKIIRLNDPKLIGPSGGSAQKQQIIVNTSDETSTPTIKNYIPTKNEHRVITHENSKKSNEMWLKMSKFSEKTQKEF</sequence>
<name>A0A9Q3IZY2_9BASI</name>
<organism evidence="2 3">
    <name type="scientific">Austropuccinia psidii MF-1</name>
    <dbReference type="NCBI Taxonomy" id="1389203"/>
    <lineage>
        <taxon>Eukaryota</taxon>
        <taxon>Fungi</taxon>
        <taxon>Dikarya</taxon>
        <taxon>Basidiomycota</taxon>
        <taxon>Pucciniomycotina</taxon>
        <taxon>Pucciniomycetes</taxon>
        <taxon>Pucciniales</taxon>
        <taxon>Sphaerophragmiaceae</taxon>
        <taxon>Austropuccinia</taxon>
    </lineage>
</organism>
<protein>
    <submittedName>
        <fullName evidence="2">Uncharacterized protein</fullName>
    </submittedName>
</protein>
<dbReference type="EMBL" id="AVOT02059946">
    <property type="protein sequence ID" value="MBW0553515.1"/>
    <property type="molecule type" value="Genomic_DNA"/>
</dbReference>